<keyword evidence="1" id="KW-0812">Transmembrane</keyword>
<evidence type="ECO:0000313" key="2">
    <source>
        <dbReference type="EMBL" id="JAD37586.1"/>
    </source>
</evidence>
<name>A0A0A8ZFL6_ARUDO</name>
<protein>
    <submittedName>
        <fullName evidence="2">Uncharacterized protein</fullName>
    </submittedName>
</protein>
<evidence type="ECO:0000256" key="1">
    <source>
        <dbReference type="SAM" id="Phobius"/>
    </source>
</evidence>
<sequence>MHFLLDNDLVLIHVRELSSALVVCMIALGFNFLIGLGILVI</sequence>
<organism evidence="2">
    <name type="scientific">Arundo donax</name>
    <name type="common">Giant reed</name>
    <name type="synonym">Donax arundinaceus</name>
    <dbReference type="NCBI Taxonomy" id="35708"/>
    <lineage>
        <taxon>Eukaryota</taxon>
        <taxon>Viridiplantae</taxon>
        <taxon>Streptophyta</taxon>
        <taxon>Embryophyta</taxon>
        <taxon>Tracheophyta</taxon>
        <taxon>Spermatophyta</taxon>
        <taxon>Magnoliopsida</taxon>
        <taxon>Liliopsida</taxon>
        <taxon>Poales</taxon>
        <taxon>Poaceae</taxon>
        <taxon>PACMAD clade</taxon>
        <taxon>Arundinoideae</taxon>
        <taxon>Arundineae</taxon>
        <taxon>Arundo</taxon>
    </lineage>
</organism>
<feature type="transmembrane region" description="Helical" evidence="1">
    <location>
        <begin position="20"/>
        <end position="40"/>
    </location>
</feature>
<keyword evidence="1" id="KW-0472">Membrane</keyword>
<dbReference type="AlphaFoldDB" id="A0A0A8ZFL6"/>
<keyword evidence="1" id="KW-1133">Transmembrane helix</keyword>
<reference evidence="2" key="2">
    <citation type="journal article" date="2015" name="Data Brief">
        <title>Shoot transcriptome of the giant reed, Arundo donax.</title>
        <authorList>
            <person name="Barrero R.A."/>
            <person name="Guerrero F.D."/>
            <person name="Moolhuijzen P."/>
            <person name="Goolsby J.A."/>
            <person name="Tidwell J."/>
            <person name="Bellgard S.E."/>
            <person name="Bellgard M.I."/>
        </authorList>
    </citation>
    <scope>NUCLEOTIDE SEQUENCE</scope>
    <source>
        <tissue evidence="2">Shoot tissue taken approximately 20 cm above the soil surface</tissue>
    </source>
</reference>
<accession>A0A0A8ZFL6</accession>
<proteinExistence type="predicted"/>
<dbReference type="EMBL" id="GBRH01260309">
    <property type="protein sequence ID" value="JAD37586.1"/>
    <property type="molecule type" value="Transcribed_RNA"/>
</dbReference>
<reference evidence="2" key="1">
    <citation type="submission" date="2014-09" db="EMBL/GenBank/DDBJ databases">
        <authorList>
            <person name="Magalhaes I.L.F."/>
            <person name="Oliveira U."/>
            <person name="Santos F.R."/>
            <person name="Vidigal T.H.D.A."/>
            <person name="Brescovit A.D."/>
            <person name="Santos A.J."/>
        </authorList>
    </citation>
    <scope>NUCLEOTIDE SEQUENCE</scope>
    <source>
        <tissue evidence="2">Shoot tissue taken approximately 20 cm above the soil surface</tissue>
    </source>
</reference>